<dbReference type="Pfam" id="PF00018">
    <property type="entry name" value="SH3_1"/>
    <property type="match status" value="1"/>
</dbReference>
<keyword evidence="2" id="KW-0175">Coiled coil</keyword>
<dbReference type="AlphaFoldDB" id="A0A2G8JQD4"/>
<comment type="caution">
    <text evidence="6">The sequence shown here is derived from an EMBL/GenBank/DDBJ whole genome shotgun (WGS) entry which is preliminary data.</text>
</comment>
<evidence type="ECO:0000313" key="7">
    <source>
        <dbReference type="Proteomes" id="UP000230750"/>
    </source>
</evidence>
<feature type="region of interest" description="Disordered" evidence="4">
    <location>
        <begin position="274"/>
        <end position="312"/>
    </location>
</feature>
<dbReference type="PANTHER" id="PTHR16768">
    <property type="entry name" value="DOWN REGULATED IN RENAL CARCINOMA 1/TU3A"/>
    <property type="match status" value="1"/>
</dbReference>
<feature type="domain" description="SH3" evidence="5">
    <location>
        <begin position="1"/>
        <end position="60"/>
    </location>
</feature>
<dbReference type="SUPFAM" id="SSF50044">
    <property type="entry name" value="SH3-domain"/>
    <property type="match status" value="1"/>
</dbReference>
<dbReference type="PROSITE" id="PS50002">
    <property type="entry name" value="SH3"/>
    <property type="match status" value="1"/>
</dbReference>
<dbReference type="Pfam" id="PF06625">
    <property type="entry name" value="DUF1151"/>
    <property type="match status" value="1"/>
</dbReference>
<accession>A0A2G8JQD4</accession>
<dbReference type="InterPro" id="IPR009533">
    <property type="entry name" value="FAM107"/>
</dbReference>
<evidence type="ECO:0000313" key="6">
    <source>
        <dbReference type="EMBL" id="PIK37933.1"/>
    </source>
</evidence>
<sequence length="312" mass="35825">MEIYEAKCAYKQVADSVLTFEIGEKFYVLGRPNDKWWFAKRIVDNLFGYVPAAYLQPTREKVIGKLVPNQRRGSREHDIHLQALAEIHKKVKPLPAHVIEQALGMEPKPRTTSAKSPGSGCSVLASRKMITIEDEEDLPDHLQNLPSPPLLSPPPPDYDLDEETFTANGKPYHHQMNISTAHPEGERIPIPDEDDEANLIKPKPLVNPVIQSKEMMNLHRELKQSGRKVLDKPELKKVFRDRQIAGKKKEAEKWQESRRTSMEIKLMERQELLEKEENRQQMAKDGISESEEEALKPEFAKLKLRQTNTTKT</sequence>
<gene>
    <name evidence="6" type="ORF">BSL78_25237</name>
</gene>
<dbReference type="PANTHER" id="PTHR16768:SF5">
    <property type="entry name" value="FI14214P"/>
    <property type="match status" value="1"/>
</dbReference>
<dbReference type="InterPro" id="IPR001452">
    <property type="entry name" value="SH3_domain"/>
</dbReference>
<organism evidence="6 7">
    <name type="scientific">Stichopus japonicus</name>
    <name type="common">Sea cucumber</name>
    <dbReference type="NCBI Taxonomy" id="307972"/>
    <lineage>
        <taxon>Eukaryota</taxon>
        <taxon>Metazoa</taxon>
        <taxon>Echinodermata</taxon>
        <taxon>Eleutherozoa</taxon>
        <taxon>Echinozoa</taxon>
        <taxon>Holothuroidea</taxon>
        <taxon>Aspidochirotacea</taxon>
        <taxon>Aspidochirotida</taxon>
        <taxon>Stichopodidae</taxon>
        <taxon>Apostichopus</taxon>
    </lineage>
</organism>
<dbReference type="Proteomes" id="UP000230750">
    <property type="component" value="Unassembled WGS sequence"/>
</dbReference>
<proteinExistence type="predicted"/>
<keyword evidence="7" id="KW-1185">Reference proteome</keyword>
<name>A0A2G8JQD4_STIJA</name>
<evidence type="ECO:0000256" key="1">
    <source>
        <dbReference type="ARBA" id="ARBA00022443"/>
    </source>
</evidence>
<dbReference type="STRING" id="307972.A0A2G8JQD4"/>
<dbReference type="EMBL" id="MRZV01001429">
    <property type="protein sequence ID" value="PIK37933.1"/>
    <property type="molecule type" value="Genomic_DNA"/>
</dbReference>
<evidence type="ECO:0000256" key="4">
    <source>
        <dbReference type="SAM" id="MobiDB-lite"/>
    </source>
</evidence>
<evidence type="ECO:0000256" key="3">
    <source>
        <dbReference type="PROSITE-ProRule" id="PRU00192"/>
    </source>
</evidence>
<dbReference type="OrthoDB" id="10049758at2759"/>
<dbReference type="Gene3D" id="2.30.30.40">
    <property type="entry name" value="SH3 Domains"/>
    <property type="match status" value="1"/>
</dbReference>
<dbReference type="SMART" id="SM00326">
    <property type="entry name" value="SH3"/>
    <property type="match status" value="1"/>
</dbReference>
<evidence type="ECO:0000259" key="5">
    <source>
        <dbReference type="PROSITE" id="PS50002"/>
    </source>
</evidence>
<reference evidence="6 7" key="1">
    <citation type="journal article" date="2017" name="PLoS Biol.">
        <title>The sea cucumber genome provides insights into morphological evolution and visceral regeneration.</title>
        <authorList>
            <person name="Zhang X."/>
            <person name="Sun L."/>
            <person name="Yuan J."/>
            <person name="Sun Y."/>
            <person name="Gao Y."/>
            <person name="Zhang L."/>
            <person name="Li S."/>
            <person name="Dai H."/>
            <person name="Hamel J.F."/>
            <person name="Liu C."/>
            <person name="Yu Y."/>
            <person name="Liu S."/>
            <person name="Lin W."/>
            <person name="Guo K."/>
            <person name="Jin S."/>
            <person name="Xu P."/>
            <person name="Storey K.B."/>
            <person name="Huan P."/>
            <person name="Zhang T."/>
            <person name="Zhou Y."/>
            <person name="Zhang J."/>
            <person name="Lin C."/>
            <person name="Li X."/>
            <person name="Xing L."/>
            <person name="Huo D."/>
            <person name="Sun M."/>
            <person name="Wang L."/>
            <person name="Mercier A."/>
            <person name="Li F."/>
            <person name="Yang H."/>
            <person name="Xiang J."/>
        </authorList>
    </citation>
    <scope>NUCLEOTIDE SEQUENCE [LARGE SCALE GENOMIC DNA]</scope>
    <source>
        <strain evidence="6">Shaxun</strain>
        <tissue evidence="6">Muscle</tissue>
    </source>
</reference>
<dbReference type="InterPro" id="IPR036028">
    <property type="entry name" value="SH3-like_dom_sf"/>
</dbReference>
<protein>
    <recommendedName>
        <fullName evidence="5">SH3 domain-containing protein</fullName>
    </recommendedName>
</protein>
<evidence type="ECO:0000256" key="2">
    <source>
        <dbReference type="ARBA" id="ARBA00023054"/>
    </source>
</evidence>
<keyword evidence="1 3" id="KW-0728">SH3 domain</keyword>